<dbReference type="Proteomes" id="UP001629214">
    <property type="component" value="Unassembled WGS sequence"/>
</dbReference>
<dbReference type="InterPro" id="IPR036390">
    <property type="entry name" value="WH_DNA-bd_sf"/>
</dbReference>
<accession>A0ABW8ZDW5</accession>
<keyword evidence="1" id="KW-0805">Transcription regulation</keyword>
<dbReference type="PANTHER" id="PTHR43537:SF5">
    <property type="entry name" value="UXU OPERON TRANSCRIPTIONAL REGULATOR"/>
    <property type="match status" value="1"/>
</dbReference>
<dbReference type="SUPFAM" id="SSF48008">
    <property type="entry name" value="GntR ligand-binding domain-like"/>
    <property type="match status" value="1"/>
</dbReference>
<dbReference type="Pfam" id="PF07729">
    <property type="entry name" value="FCD"/>
    <property type="match status" value="1"/>
</dbReference>
<feature type="domain" description="HTH gntR-type" evidence="4">
    <location>
        <begin position="44"/>
        <end position="112"/>
    </location>
</feature>
<evidence type="ECO:0000259" key="4">
    <source>
        <dbReference type="PROSITE" id="PS50949"/>
    </source>
</evidence>
<evidence type="ECO:0000256" key="3">
    <source>
        <dbReference type="ARBA" id="ARBA00023163"/>
    </source>
</evidence>
<dbReference type="PANTHER" id="PTHR43537">
    <property type="entry name" value="TRANSCRIPTIONAL REGULATOR, GNTR FAMILY"/>
    <property type="match status" value="1"/>
</dbReference>
<dbReference type="Gene3D" id="1.20.120.530">
    <property type="entry name" value="GntR ligand-binding domain-like"/>
    <property type="match status" value="1"/>
</dbReference>
<dbReference type="InterPro" id="IPR011711">
    <property type="entry name" value="GntR_C"/>
</dbReference>
<keyword evidence="3" id="KW-0804">Transcription</keyword>
<dbReference type="SMART" id="SM00345">
    <property type="entry name" value="HTH_GNTR"/>
    <property type="match status" value="1"/>
</dbReference>
<comment type="caution">
    <text evidence="5">The sequence shown here is derived from an EMBL/GenBank/DDBJ whole genome shotgun (WGS) entry which is preliminary data.</text>
</comment>
<dbReference type="InterPro" id="IPR008920">
    <property type="entry name" value="TF_FadR/GntR_C"/>
</dbReference>
<reference evidence="5 6" key="1">
    <citation type="journal article" date="2024" name="Chem. Sci.">
        <title>Discovery of megapolipeptins by genome mining of a Burkholderiales bacteria collection.</title>
        <authorList>
            <person name="Paulo B.S."/>
            <person name="Recchia M.J.J."/>
            <person name="Lee S."/>
            <person name="Fergusson C.H."/>
            <person name="Romanowski S.B."/>
            <person name="Hernandez A."/>
            <person name="Krull N."/>
            <person name="Liu D.Y."/>
            <person name="Cavanagh H."/>
            <person name="Bos A."/>
            <person name="Gray C.A."/>
            <person name="Murphy B.T."/>
            <person name="Linington R.G."/>
            <person name="Eustaquio A.S."/>
        </authorList>
    </citation>
    <scope>NUCLEOTIDE SEQUENCE [LARGE SCALE GENOMIC DNA]</scope>
    <source>
        <strain evidence="5 6">RL21-008-BIB-B</strain>
    </source>
</reference>
<dbReference type="RefSeq" id="WP_408170410.1">
    <property type="nucleotide sequence ID" value="NZ_JAQQFR010000020.1"/>
</dbReference>
<protein>
    <submittedName>
        <fullName evidence="5">FadR/GntR family transcriptional regulator</fullName>
    </submittedName>
</protein>
<evidence type="ECO:0000256" key="2">
    <source>
        <dbReference type="ARBA" id="ARBA00023125"/>
    </source>
</evidence>
<dbReference type="Pfam" id="PF00392">
    <property type="entry name" value="GntR"/>
    <property type="match status" value="1"/>
</dbReference>
<evidence type="ECO:0000313" key="6">
    <source>
        <dbReference type="Proteomes" id="UP001629214"/>
    </source>
</evidence>
<keyword evidence="2" id="KW-0238">DNA-binding</keyword>
<dbReference type="CDD" id="cd07377">
    <property type="entry name" value="WHTH_GntR"/>
    <property type="match status" value="1"/>
</dbReference>
<dbReference type="Gene3D" id="1.10.10.10">
    <property type="entry name" value="Winged helix-like DNA-binding domain superfamily/Winged helix DNA-binding domain"/>
    <property type="match status" value="1"/>
</dbReference>
<dbReference type="InterPro" id="IPR036388">
    <property type="entry name" value="WH-like_DNA-bd_sf"/>
</dbReference>
<organism evidence="5 6">
    <name type="scientific">Herbaspirillum rhizosphaerae</name>
    <dbReference type="NCBI Taxonomy" id="346179"/>
    <lineage>
        <taxon>Bacteria</taxon>
        <taxon>Pseudomonadati</taxon>
        <taxon>Pseudomonadota</taxon>
        <taxon>Betaproteobacteria</taxon>
        <taxon>Burkholderiales</taxon>
        <taxon>Oxalobacteraceae</taxon>
        <taxon>Herbaspirillum</taxon>
    </lineage>
</organism>
<keyword evidence="6" id="KW-1185">Reference proteome</keyword>
<dbReference type="EMBL" id="JAQQFR010000020">
    <property type="protein sequence ID" value="MFL9881201.1"/>
    <property type="molecule type" value="Genomic_DNA"/>
</dbReference>
<dbReference type="PROSITE" id="PS50949">
    <property type="entry name" value="HTH_GNTR"/>
    <property type="match status" value="1"/>
</dbReference>
<dbReference type="InterPro" id="IPR000524">
    <property type="entry name" value="Tscrpt_reg_HTH_GntR"/>
</dbReference>
<dbReference type="SUPFAM" id="SSF46785">
    <property type="entry name" value="Winged helix' DNA-binding domain"/>
    <property type="match status" value="1"/>
</dbReference>
<name>A0ABW8ZDW5_9BURK</name>
<sequence>MADRQIRSSASTVDTAATNSANKAVKVTRKAVRSELLEPASAPERSYQRLAEQIADLILQGEFKAGERLPSERSLADRFEISRTSVREAIIALEVQGLVEVRGGSGIYVCDAATKPVGFIPDGGAGPFELLRARWVIESEVAALAAQNRTDADIDKIYTQLAAMGRNFNDKLANEADDRLFHIRIAEASGNSVMAQVVTALWDQLRGVLWKKLEEHFHTPQLREASLEEHQKVFDALVARDPVAARDAMREHLERVMNEFKKAWR</sequence>
<dbReference type="PRINTS" id="PR00035">
    <property type="entry name" value="HTHGNTR"/>
</dbReference>
<gene>
    <name evidence="5" type="ORF">PQR63_22575</name>
</gene>
<proteinExistence type="predicted"/>
<evidence type="ECO:0000256" key="1">
    <source>
        <dbReference type="ARBA" id="ARBA00023015"/>
    </source>
</evidence>
<evidence type="ECO:0000313" key="5">
    <source>
        <dbReference type="EMBL" id="MFL9881201.1"/>
    </source>
</evidence>
<dbReference type="SMART" id="SM00895">
    <property type="entry name" value="FCD"/>
    <property type="match status" value="1"/>
</dbReference>